<evidence type="ECO:0000259" key="2">
    <source>
        <dbReference type="Pfam" id="PF03099"/>
    </source>
</evidence>
<dbReference type="Pfam" id="PF03099">
    <property type="entry name" value="BPL_LplA_LipB"/>
    <property type="match status" value="1"/>
</dbReference>
<dbReference type="InterPro" id="IPR004408">
    <property type="entry name" value="Biotin_CoA_COase_ligase"/>
</dbReference>
<dbReference type="PANTHER" id="PTHR12835:SF5">
    <property type="entry name" value="BIOTIN--PROTEIN LIGASE"/>
    <property type="match status" value="1"/>
</dbReference>
<dbReference type="InterPro" id="IPR045864">
    <property type="entry name" value="aa-tRNA-synth_II/BPL/LPL"/>
</dbReference>
<evidence type="ECO:0000313" key="4">
    <source>
        <dbReference type="Proteomes" id="UP000185427"/>
    </source>
</evidence>
<dbReference type="SUPFAM" id="SSF55681">
    <property type="entry name" value="Class II aaRS and biotin synthetases"/>
    <property type="match status" value="1"/>
</dbReference>
<sequence>MMYEFPRLTAHHIQTTDQPVVTSTNEMAKERLKVKDQPFLISARQQTAGHGKTSRKFYSPAGSGAYFTLALPFSYLAKSAGQVTVTAAVAAYEVLSKQFTVPITIKWVNDLYCERKKVVGILAEMEMTANNQPRGIVVGWGINLAAPTVPLPPALQLRAGWLGTTSIDDHQRLQIVDAVAAHFLDLLANASWKHILQVYQAHQYLINKLLLVDTGAGRVRGYFDHITDDGWLCVQTDNGPRAFMTGTVRELV</sequence>
<dbReference type="AlphaFoldDB" id="A0A1L7GXB4"/>
<dbReference type="GO" id="GO:0005737">
    <property type="term" value="C:cytoplasm"/>
    <property type="evidence" value="ECO:0007669"/>
    <property type="project" value="TreeGrafter"/>
</dbReference>
<dbReference type="InterPro" id="IPR004143">
    <property type="entry name" value="BPL_LPL_catalytic"/>
</dbReference>
<reference evidence="3 4" key="1">
    <citation type="submission" date="2016-12" db="EMBL/GenBank/DDBJ databases">
        <title>Complete Genome Sequence of Lactobacillus fermentum Strain SNUV175, a Probiotic for Treatment of Bacterial Vaginosis.</title>
        <authorList>
            <person name="Lee S."/>
            <person name="You H.J."/>
            <person name="Kwon B."/>
            <person name="Ko G."/>
        </authorList>
    </citation>
    <scope>NUCLEOTIDE SEQUENCE [LARGE SCALE GENOMIC DNA]</scope>
    <source>
        <strain evidence="3 4">SNUV175</strain>
    </source>
</reference>
<proteinExistence type="predicted"/>
<name>A0A1L7GXB4_LIMFE</name>
<dbReference type="Proteomes" id="UP000185427">
    <property type="component" value="Chromosome"/>
</dbReference>
<dbReference type="CDD" id="cd16442">
    <property type="entry name" value="BPL"/>
    <property type="match status" value="1"/>
</dbReference>
<protein>
    <submittedName>
        <fullName evidence="3">Biotin--[acetyl-CoA-carboxylase] ligase</fullName>
    </submittedName>
</protein>
<dbReference type="NCBIfam" id="TIGR00121">
    <property type="entry name" value="birA_ligase"/>
    <property type="match status" value="1"/>
</dbReference>
<keyword evidence="1 3" id="KW-0436">Ligase</keyword>
<evidence type="ECO:0000313" key="3">
    <source>
        <dbReference type="EMBL" id="APU46760.1"/>
    </source>
</evidence>
<dbReference type="RefSeq" id="WP_075667674.1">
    <property type="nucleotide sequence ID" value="NZ_CP019030.1"/>
</dbReference>
<dbReference type="GO" id="GO:0009249">
    <property type="term" value="P:protein lipoylation"/>
    <property type="evidence" value="ECO:0007669"/>
    <property type="project" value="UniProtKB-ARBA"/>
</dbReference>
<gene>
    <name evidence="3" type="ORF">BUW47_10290</name>
</gene>
<dbReference type="OrthoDB" id="9807064at2"/>
<dbReference type="EMBL" id="CP019030">
    <property type="protein sequence ID" value="APU46760.1"/>
    <property type="molecule type" value="Genomic_DNA"/>
</dbReference>
<accession>A0A1L7GXB4</accession>
<dbReference type="GO" id="GO:0016740">
    <property type="term" value="F:transferase activity"/>
    <property type="evidence" value="ECO:0007669"/>
    <property type="project" value="UniProtKB-ARBA"/>
</dbReference>
<dbReference type="Gene3D" id="3.30.930.10">
    <property type="entry name" value="Bira Bifunctional Protein, Domain 2"/>
    <property type="match status" value="1"/>
</dbReference>
<organism evidence="3 4">
    <name type="scientific">Limosilactobacillus fermentum</name>
    <name type="common">Lactobacillus fermentum</name>
    <dbReference type="NCBI Taxonomy" id="1613"/>
    <lineage>
        <taxon>Bacteria</taxon>
        <taxon>Bacillati</taxon>
        <taxon>Bacillota</taxon>
        <taxon>Bacilli</taxon>
        <taxon>Lactobacillales</taxon>
        <taxon>Lactobacillaceae</taxon>
        <taxon>Limosilactobacillus</taxon>
    </lineage>
</organism>
<dbReference type="GO" id="GO:0004077">
    <property type="term" value="F:biotin--[biotin carboxyl-carrier protein] ligase activity"/>
    <property type="evidence" value="ECO:0007669"/>
    <property type="project" value="InterPro"/>
</dbReference>
<feature type="domain" description="BPL/LPL catalytic" evidence="2">
    <location>
        <begin position="19"/>
        <end position="143"/>
    </location>
</feature>
<evidence type="ECO:0000256" key="1">
    <source>
        <dbReference type="ARBA" id="ARBA00022598"/>
    </source>
</evidence>
<dbReference type="PANTHER" id="PTHR12835">
    <property type="entry name" value="BIOTIN PROTEIN LIGASE"/>
    <property type="match status" value="1"/>
</dbReference>